<dbReference type="EMBL" id="CAJJDP010000058">
    <property type="protein sequence ID" value="CAD8171856.1"/>
    <property type="molecule type" value="Genomic_DNA"/>
</dbReference>
<gene>
    <name evidence="2" type="ORF">POCTA_138.1.T0590063</name>
</gene>
<evidence type="ECO:0000313" key="3">
    <source>
        <dbReference type="Proteomes" id="UP000683925"/>
    </source>
</evidence>
<keyword evidence="3" id="KW-1185">Reference proteome</keyword>
<accession>A0A8S1VAA5</accession>
<sequence>MSQMNCLIILKLNQLVCIQCYLNMKESVIQELTDHKRLKCWQPQMQHQEDLIYQMQNLLLIGMFLKQKQIIFIEQVEREELAEAMQNISISIRGTAITMMTQFDVERIQAIENLINLKLDEIKFNEEKVAEAIKTIKIFLENAVGWYNRKICGSSKRKKFNLNRKEQKVQKNNHHDLLIFFFRLH</sequence>
<feature type="signal peptide" evidence="1">
    <location>
        <begin position="1"/>
        <end position="20"/>
    </location>
</feature>
<keyword evidence="1" id="KW-0732">Signal</keyword>
<name>A0A8S1VAA5_PAROT</name>
<proteinExistence type="predicted"/>
<feature type="chain" id="PRO_5035858465" evidence="1">
    <location>
        <begin position="21"/>
        <end position="185"/>
    </location>
</feature>
<protein>
    <submittedName>
        <fullName evidence="2">Uncharacterized protein</fullName>
    </submittedName>
</protein>
<organism evidence="2 3">
    <name type="scientific">Paramecium octaurelia</name>
    <dbReference type="NCBI Taxonomy" id="43137"/>
    <lineage>
        <taxon>Eukaryota</taxon>
        <taxon>Sar</taxon>
        <taxon>Alveolata</taxon>
        <taxon>Ciliophora</taxon>
        <taxon>Intramacronucleata</taxon>
        <taxon>Oligohymenophorea</taxon>
        <taxon>Peniculida</taxon>
        <taxon>Parameciidae</taxon>
        <taxon>Paramecium</taxon>
    </lineage>
</organism>
<comment type="caution">
    <text evidence="2">The sequence shown here is derived from an EMBL/GenBank/DDBJ whole genome shotgun (WGS) entry which is preliminary data.</text>
</comment>
<evidence type="ECO:0000256" key="1">
    <source>
        <dbReference type="SAM" id="SignalP"/>
    </source>
</evidence>
<dbReference type="AlphaFoldDB" id="A0A8S1VAA5"/>
<evidence type="ECO:0000313" key="2">
    <source>
        <dbReference type="EMBL" id="CAD8171856.1"/>
    </source>
</evidence>
<dbReference type="Proteomes" id="UP000683925">
    <property type="component" value="Unassembled WGS sequence"/>
</dbReference>
<reference evidence="2" key="1">
    <citation type="submission" date="2021-01" db="EMBL/GenBank/DDBJ databases">
        <authorList>
            <consortium name="Genoscope - CEA"/>
            <person name="William W."/>
        </authorList>
    </citation>
    <scope>NUCLEOTIDE SEQUENCE</scope>
</reference>